<organism evidence="4 5">
    <name type="scientific">Humisphaera borealis</name>
    <dbReference type="NCBI Taxonomy" id="2807512"/>
    <lineage>
        <taxon>Bacteria</taxon>
        <taxon>Pseudomonadati</taxon>
        <taxon>Planctomycetota</taxon>
        <taxon>Phycisphaerae</taxon>
        <taxon>Tepidisphaerales</taxon>
        <taxon>Tepidisphaeraceae</taxon>
        <taxon>Humisphaera</taxon>
    </lineage>
</organism>
<dbReference type="NCBIfam" id="TIGR02601">
    <property type="entry name" value="autotrns_rpt"/>
    <property type="match status" value="13"/>
</dbReference>
<reference evidence="4 5" key="1">
    <citation type="submission" date="2020-10" db="EMBL/GenBank/DDBJ databases">
        <title>Wide distribution of Phycisphaera-like planctomycetes from WD2101 soil group in peatlands and genome analysis of the first cultivated representative.</title>
        <authorList>
            <person name="Dedysh S.N."/>
            <person name="Beletsky A.V."/>
            <person name="Ivanova A."/>
            <person name="Kulichevskaya I.S."/>
            <person name="Suzina N.E."/>
            <person name="Philippov D.A."/>
            <person name="Rakitin A.L."/>
            <person name="Mardanov A.V."/>
            <person name="Ravin N.V."/>
        </authorList>
    </citation>
    <scope>NUCLEOTIDE SEQUENCE [LARGE SCALE GENOMIC DNA]</scope>
    <source>
        <strain evidence="4 5">M1803</strain>
    </source>
</reference>
<keyword evidence="1" id="KW-0732">Signal</keyword>
<dbReference type="RefSeq" id="WP_206293748.1">
    <property type="nucleotide sequence ID" value="NZ_CP063458.1"/>
</dbReference>
<sequence>MGKRFAAGHRVPQATQDRGPRNVRQNSSVWRAGAIAAALLIAGPLGSKPAQAATYYWDSDGNTAGFGSTTGTWGTNAFWTSVVGGGATHSAVTTTLAADLVNFGGAAGLNYNNAAVSVAAGGVTATSITFGAGQTTALTVGGSSQGTITLAGPTRTIVANTSGHSILSPIALTGATTATLAVSAAGTTSLTLGAMSGTGGLTLVNTGGTNPTATFNLNGASTYSGATLLDSSNTNASVALVLGVANALPTTTVLTMDGGAGSGTGRTITLNMNGKDQTLAGLIGTSTGTPGGVSRTNRVLNGSGTLSTLTINGSSASTYTGLIGTGGTNIKLVKDGTGTFTLSGVTAFTSNTYTGGTILNQGTLTVTNDGTTTSGTLGASTGTLTVNNNNTTAAGTAAVLNLPTGVSLTVGTLSGTISTPLSGTNTATINTQTSRNFTVNQTAAGTYEGVIAGAGAFTLGSLSTNTLTLTGLNTFSGALNINTGGTLVAGIAGNGTNSALGSVSNTRTITVNTGGTLRADVGNIFSTSFAAAATSLPALAIAGGTMTNGGAATNSALGNITLTGGTLTATTGSPAGTTSGQGFGSWNLNGTVTSTGTSLISSTAGAGIPITLNATSGLSSPATIFDVTSGTLTASAVLGQVTRAGNETVGSLTKSGAGTMILSGNNTYGGLTTVNAAALRISNSGALGTTAGGTLVNNTSSARLELSGGITVTGEALTINGLGNFTGALTSFSGVNEWAGNVTIGSALTRLGATAGATLKVSGVIDSGVVNTGLDIRTDDLTGIVVLSGANTYLGNTNVLIGKLQLDGGNDRLPTATKMSLGNTTTLSEFDLNGRNQEIAGLFINAGATPANNSVNNSSVTLSTLNVNTAAASPSTFAGILKGNLALTKTGADSFTLSGDNSYTGATLVSAGTLTLSGTGDINSSSGITVNGSGAKLLQTSSVAVSPVVTLTQGTLTGSGTVNTVNVGAGTGGIISNNNGVAGAALTIGTLTFDGVATVNTFSNSTSAPIVTTSLVGNGTAGQVTINPSAAGWAAGTYDLISYSGGSITGMGGFGQFVLGTVTGVSPRQTKTFGNSGTAITLAIGADDKPVWTGVNGANWITDVTNSPTSGTPNWALQTGLTATDFWAADNVEFNDTYNIGGGPVAVTQNVVNISAANVSPTGTTFNNSAINYTLNGGFGIATGTLTKNGTGNVTISTVNTYTGATTINAGTITLSGSGTLGTGSALTLGGGKLDLGTLSRTVGAVSVTAPAVSGDTILNGSLTGTSYAASNTTGNAIISANLLVNGGAGFTKTGAGAVTLSGTNTYTGATAVNDGTLILSNANTISGATSVAGTGTLQLGNATSMGTSTTTLASGATLQLRNDVNTTFTAPIATPAAGVTYNFEVNQATGAGTGRTLTLGNITFATSTTNQINVTGGNGYTLALGTLTAGSGVALTPFTVNATTAPVTIVKFAGGGFGNALTLQGGNAITLGTFELNSNGANSLTVSGSGTVATLGTTTATNSRAGGSVSYTLNSGTLNLTTTTSLANRNVSGTAGAPTFTINGGTLNNTSGAALALAANSGLTAGSPNTTINGDFAFGTASSTNLNNLDLGLGTVSLGTTAGTSRTVTVNGGATLTLGGVISNGTTANSLAKDGTGILALSGTNGYTGGSSVTGGVLTFLNTNAKAVSGTHAFSANTTLGLGVAASGAFFTSTDVDNAFAGNMVGNLSNVTVDATTNVGIDTTSATFTYATSVAGSPTRALVKLGANTLNLTGTNTHTGGTNINAGTLSFANGALGTTGNITFTGSSTLQWNGTNTEDISGRLVMTNGVTSTFDTVANNVTLATGFGSSSTGALTKAGTGILTLSGANTYSGTTTISAGTLRLANTGALGTSALVSIGANTLQLGTDTAFSGPAISIAGGTIVSDRATAGAGLTHVLGNAAVSNATHNFTAGTNVTSGTAAIQLGNITNASGSGGNATLNPTTANLIITGGYEGVTNTGTNGLILSGSSSGNSVAGDIKNGTRTTQNLFKQGNSIWTLSGTNTYTGTTRVDAGALITTKAAALPGLNNLVTFNGGTLGARIGAGGWTTGEVDTLLLSTNAVKTSGALGIDTTTASLTQWTGFTTGVDSLGATLGLTKLGTNTLTLNSAGNNYAGTTTIDQGTLALSVDHTLAGALNFGFGGTNTNTGTLDLSAANASFGSLNVLTNSANNNTITIGSGKTLTISGNVTVGVNAANAVASLVTSGGGNLVVGTGGTNTFIVGGASGGTLAGSTAVDLSGLASLTVNYGSGGTFRLGDNNTGSNNPAPSTLKLATDNTITVGNFRIGDSSGGQSTHVLTLGNGVNTINATSVNIGSAGSGIRSGGSMIFDPADATGTLTLNGFGGTGTRTILNMVNTTGNTAASPTSIVNLAGHTANLNVSTLVMATRTVGGGATSTLTFDQGVLDVTTLNMANRSGTAGGVTATVNLGDSVAVGVPTVTIGGITMGVSASAGTATANLSITGGNVGIGTGSGTAINMANAGTGAASTSALSITGGTVTVTGNIIRTVGAGTETATLSVSGANAVLDMSGKNITSLTGITYTDGTIKNLGTVNTGMTLAGTGSRVFDQGTGVSGEIQGTITGTGIGLTKQGLGSLTLSSITNNYSGATTITGGTLSVSADTNLGTAPGSATPASLVINGGTLSASAGFTLDSNRGIALGTTGSTGGTIDVAAGTLGYGGIIANNGGTNTLTKTGVGILTLSGTTANTYTGVTTVALGTLELNKTAGVDAIAGDGANDKNVPDVAINGGTLRLMADNQLGNNVFITMTAGTFSLNGKNETIFHFSNSGGTFNSGRGGGLTVSDPVWAGGANHVFNTQNYGLTVAGPTVEVAHDISGGLNMVHGAEGFASAGSINVGSNFAILQFSGTTPNLTLNGDKTIPGLLSLTGNVNVIAGTQASITTGVALLPDADLTTIDITPDPDQTGVIPGKVELGSAARTFTLGTGASLAVSAVVQGSGGLTKAGDGVMTLSATNTYSGPTTISAGTLAITGLISSATHAITNGTLAGNGTISEVVTISAGGSIRPGTPGGSTTGTITVKSLSMANDATAVMGVDIVGITAGSGYDQVALPNAGTSTVSIAGASLSVKLGTLLSGDGSEKFYIIDNAALTAGTVSGQFANLIVEASPAYGVPTGTTLSSATPSTSMPGGFDFTDLTSGFVYTLVYNVDSTTNNFTPGSGNDVVLSVVPEPGSLALAAMGGLGLLSRRRRR</sequence>
<dbReference type="Pfam" id="PF12951">
    <property type="entry name" value="PATR"/>
    <property type="match status" value="15"/>
</dbReference>
<evidence type="ECO:0000259" key="3">
    <source>
        <dbReference type="Pfam" id="PF07589"/>
    </source>
</evidence>
<evidence type="ECO:0000313" key="4">
    <source>
        <dbReference type="EMBL" id="QOV90651.1"/>
    </source>
</evidence>
<evidence type="ECO:0000313" key="5">
    <source>
        <dbReference type="Proteomes" id="UP000593765"/>
    </source>
</evidence>
<feature type="region of interest" description="Disordered" evidence="2">
    <location>
        <begin position="1"/>
        <end position="25"/>
    </location>
</feature>
<gene>
    <name evidence="4" type="ORF">IPV69_04620</name>
</gene>
<keyword evidence="5" id="KW-1185">Reference proteome</keyword>
<evidence type="ECO:0000256" key="1">
    <source>
        <dbReference type="ARBA" id="ARBA00022729"/>
    </source>
</evidence>
<accession>A0A7M2X0L7</accession>
<dbReference type="Proteomes" id="UP000593765">
    <property type="component" value="Chromosome"/>
</dbReference>
<dbReference type="InterPro" id="IPR013425">
    <property type="entry name" value="Autotrns_rpt"/>
</dbReference>
<dbReference type="SUPFAM" id="SSF51126">
    <property type="entry name" value="Pectin lyase-like"/>
    <property type="match status" value="3"/>
</dbReference>
<proteinExistence type="predicted"/>
<feature type="domain" description="Ice-binding protein C-terminal" evidence="3">
    <location>
        <begin position="3204"/>
        <end position="3226"/>
    </location>
</feature>
<protein>
    <submittedName>
        <fullName evidence="4">Autotransporter-associated beta strand repeat-containing protein</fullName>
    </submittedName>
</protein>
<dbReference type="KEGG" id="hbs:IPV69_04620"/>
<name>A0A7M2X0L7_9BACT</name>
<dbReference type="EMBL" id="CP063458">
    <property type="protein sequence ID" value="QOV90651.1"/>
    <property type="molecule type" value="Genomic_DNA"/>
</dbReference>
<dbReference type="Pfam" id="PF07589">
    <property type="entry name" value="PEP-CTERM"/>
    <property type="match status" value="1"/>
</dbReference>
<dbReference type="InterPro" id="IPR011050">
    <property type="entry name" value="Pectin_lyase_fold/virulence"/>
</dbReference>
<dbReference type="InterPro" id="IPR013424">
    <property type="entry name" value="Ice-binding_C"/>
</dbReference>
<evidence type="ECO:0000256" key="2">
    <source>
        <dbReference type="SAM" id="MobiDB-lite"/>
    </source>
</evidence>